<keyword evidence="1" id="KW-0343">GTPase activation</keyword>
<dbReference type="InterPro" id="IPR035974">
    <property type="entry name" value="Rap/Ran-GAP_sf"/>
</dbReference>
<dbReference type="InterPro" id="IPR000331">
    <property type="entry name" value="Rap/Ran_GAP_dom"/>
</dbReference>
<dbReference type="EMBL" id="JAPDFW010000081">
    <property type="protein sequence ID" value="KAJ5072634.1"/>
    <property type="molecule type" value="Genomic_DNA"/>
</dbReference>
<gene>
    <name evidence="3" type="ORF">M0811_01649</name>
</gene>
<dbReference type="Proteomes" id="UP001149090">
    <property type="component" value="Unassembled WGS sequence"/>
</dbReference>
<keyword evidence="4" id="KW-1185">Reference proteome</keyword>
<dbReference type="Pfam" id="PF02145">
    <property type="entry name" value="Rap_GAP"/>
    <property type="match status" value="1"/>
</dbReference>
<dbReference type="AlphaFoldDB" id="A0A9Q0LHR2"/>
<evidence type="ECO:0000256" key="1">
    <source>
        <dbReference type="ARBA" id="ARBA00022468"/>
    </source>
</evidence>
<reference evidence="3" key="1">
    <citation type="submission" date="2022-10" db="EMBL/GenBank/DDBJ databases">
        <title>Novel sulphate-reducing endosymbionts in the free-living metamonad Anaeramoeba.</title>
        <authorList>
            <person name="Jerlstrom-Hultqvist J."/>
            <person name="Cepicka I."/>
            <person name="Gallot-Lavallee L."/>
            <person name="Salas-Leiva D."/>
            <person name="Curtis B.A."/>
            <person name="Zahonova K."/>
            <person name="Pipaliya S."/>
            <person name="Dacks J."/>
            <person name="Roger A.J."/>
        </authorList>
    </citation>
    <scope>NUCLEOTIDE SEQUENCE</scope>
    <source>
        <strain evidence="3">BMAN</strain>
    </source>
</reference>
<dbReference type="Gene3D" id="3.40.50.11210">
    <property type="entry name" value="Rap/Ran-GAP"/>
    <property type="match status" value="1"/>
</dbReference>
<name>A0A9Q0LHR2_ANAIG</name>
<feature type="domain" description="Rap-GAP" evidence="2">
    <location>
        <begin position="906"/>
        <end position="1111"/>
    </location>
</feature>
<dbReference type="OMA" id="WANEVIG"/>
<organism evidence="3 4">
    <name type="scientific">Anaeramoeba ignava</name>
    <name type="common">Anaerobic marine amoeba</name>
    <dbReference type="NCBI Taxonomy" id="1746090"/>
    <lineage>
        <taxon>Eukaryota</taxon>
        <taxon>Metamonada</taxon>
        <taxon>Anaeramoebidae</taxon>
        <taxon>Anaeramoeba</taxon>
    </lineage>
</organism>
<dbReference type="Pfam" id="PF20412">
    <property type="entry name" value="RALGAPB_N"/>
    <property type="match status" value="1"/>
</dbReference>
<dbReference type="InterPro" id="IPR046859">
    <property type="entry name" value="RGPA/RALGAPB_N"/>
</dbReference>
<dbReference type="SUPFAM" id="SSF111347">
    <property type="entry name" value="Rap/Ran-GAP"/>
    <property type="match status" value="1"/>
</dbReference>
<dbReference type="GO" id="GO:0051056">
    <property type="term" value="P:regulation of small GTPase mediated signal transduction"/>
    <property type="evidence" value="ECO:0007669"/>
    <property type="project" value="InterPro"/>
</dbReference>
<sequence>MFLNNISAATPITQRPDTGVLLNFPHEIRRNLISLVNSILVDKQNSIRILTSTFHIKWANEVIGQAFALPIEEYRSIEQSIEIYHRWLLGVDIPAPFDEELNFFYRDIFAHMSLIFQPRKVVTQEILTKHIQLCKNVINIYQEVALERSQNFSTETWEYLLNTLIGISDSLVSNESNLTNELFSYLIRLLYDVWLRSSTKNLEMWERLRKSSISWRLKTETITQWIATIFGLTNKVINILYGPTEGNNLLVIDLPKIKSIGVDPKPIEISHEQIIFSWNRFLQMIGNPNEITMQSLFWDSMMGIQKCIKALLDVGSKYDPKTTSEVIVDHPDGNSILRVFGNWLFEAISMTDLSFSDGISVAYSSLCQIFTSHQKNPLEDVYLSKFYEGIIRIFSNPNSFGKQICATIANSEKIFSCGLRGVHILIPFYLFVLKKIIPNRSVSFTTNIPLNMLRRSSITILSSLISSPHYFEKTQIISIDSKVLDTSFKDFQSISGIFQNILVSGFMNEQDPINAQMILWLMSSHLHEDISDISSLPSLYISTIQDFITNPNEVQNSWPISCFLVACDVLHSMVYLFNQMNKISPKIVMDLVAKLSAYITNLINQPGNTPQEVINTKISRLYEVISDYITKSQWIYESPMALSDLITSFEAALQMPQAKSKPGISQQVQDFAFIAFMNLYRQVGNFPLPLGPSTKCSLITEKQIMNKFKFSESELLQRTRHFVHENQRILTFIEGIPEKESEESPVFIIIRDLTGRNSWKGKFWILPLSFIKPDEKSIKKHIWEGEVISPVYPRAIKMTEYKQQEMDLRYNLVPLYNFLSSPMEVRYHYTFAFVENQNRVEEVYRFIEESSAVKLFQKRTSRPNHTDKKWQFNMARLLLSNFGYTHPDWLQSLDSIPSSLAILNELKNIDQLPNRYQTTIGVMYLYPGQNRLTDNSHAFMNSNGSSEFEKFILELGWAVSLDKHQGFKGLLTSELVSNGIYYSSFLDEVIFHLPSALTTEESRKAIIQNDSVIIVWCDDPRPFVPDLIRTPKNQVFIVIRPFFTSLYSIQIFNYSTHDIICGPLLNNSIVARPLLAHFVRLTALNYSKELAFQNDSLPNPSVIRKNHIQKFIEGSKLDYPSYDLYHSFFISKEGKK</sequence>
<comment type="caution">
    <text evidence="3">The sequence shown here is derived from an EMBL/GenBank/DDBJ whole genome shotgun (WGS) entry which is preliminary data.</text>
</comment>
<evidence type="ECO:0000313" key="3">
    <source>
        <dbReference type="EMBL" id="KAJ5072634.1"/>
    </source>
</evidence>
<dbReference type="PROSITE" id="PS50085">
    <property type="entry name" value="RAPGAP"/>
    <property type="match status" value="1"/>
</dbReference>
<dbReference type="OrthoDB" id="2124221at2759"/>
<evidence type="ECO:0000259" key="2">
    <source>
        <dbReference type="PROSITE" id="PS50085"/>
    </source>
</evidence>
<proteinExistence type="predicted"/>
<accession>A0A9Q0LHR2</accession>
<evidence type="ECO:0000313" key="4">
    <source>
        <dbReference type="Proteomes" id="UP001149090"/>
    </source>
</evidence>
<dbReference type="InterPro" id="IPR039930">
    <property type="entry name" value="RALGAPB"/>
</dbReference>
<dbReference type="GO" id="GO:0005096">
    <property type="term" value="F:GTPase activator activity"/>
    <property type="evidence" value="ECO:0007669"/>
    <property type="project" value="UniProtKB-KW"/>
</dbReference>
<dbReference type="PANTHER" id="PTHR21344">
    <property type="entry name" value="RAL GTPASE-ACTIVATING PROTEIN SUBUNIT BETA"/>
    <property type="match status" value="1"/>
</dbReference>
<protein>
    <recommendedName>
        <fullName evidence="2">Rap-GAP domain-containing protein</fullName>
    </recommendedName>
</protein>
<dbReference type="PANTHER" id="PTHR21344:SF1">
    <property type="entry name" value="RAL GTPASE-ACTIVATING PROTEIN SUBUNIT BETA"/>
    <property type="match status" value="1"/>
</dbReference>